<protein>
    <submittedName>
        <fullName evidence="3">Helix-turn-helix transcriptional regulator</fullName>
    </submittedName>
</protein>
<dbReference type="SUPFAM" id="SSF47413">
    <property type="entry name" value="lambda repressor-like DNA-binding domains"/>
    <property type="match status" value="1"/>
</dbReference>
<dbReference type="InterPro" id="IPR050807">
    <property type="entry name" value="TransReg_Diox_bact_type"/>
</dbReference>
<dbReference type="InterPro" id="IPR001387">
    <property type="entry name" value="Cro/C1-type_HTH"/>
</dbReference>
<evidence type="ECO:0000313" key="4">
    <source>
        <dbReference type="Proteomes" id="UP000529861"/>
    </source>
</evidence>
<keyword evidence="1" id="KW-0238">DNA-binding</keyword>
<dbReference type="GO" id="GO:0003677">
    <property type="term" value="F:DNA binding"/>
    <property type="evidence" value="ECO:0007669"/>
    <property type="project" value="UniProtKB-KW"/>
</dbReference>
<reference evidence="3 4" key="1">
    <citation type="submission" date="2020-04" db="EMBL/GenBank/DDBJ databases">
        <title>Draft genome sequence of Caldanaerobacter sunterraneus. strain 1523vc isolated from Griffin hot spring, Kamchatka, Russia.</title>
        <authorList>
            <person name="Toshchakov S.V."/>
            <person name="Podosokorskaya O.A."/>
            <person name="Kublanov I.V."/>
            <person name="Korzhenkov A."/>
            <person name="Patrushev M.V."/>
        </authorList>
    </citation>
    <scope>NUCLEOTIDE SEQUENCE [LARGE SCALE GENOMIC DNA]</scope>
    <source>
        <strain evidence="3 4">1523vc</strain>
    </source>
</reference>
<dbReference type="SMART" id="SM00530">
    <property type="entry name" value="HTH_XRE"/>
    <property type="match status" value="1"/>
</dbReference>
<evidence type="ECO:0000256" key="1">
    <source>
        <dbReference type="ARBA" id="ARBA00023125"/>
    </source>
</evidence>
<dbReference type="GO" id="GO:0005829">
    <property type="term" value="C:cytosol"/>
    <property type="evidence" value="ECO:0007669"/>
    <property type="project" value="TreeGrafter"/>
</dbReference>
<accession>A0A7Y2L966</accession>
<name>A0A7Y2L966_9THEO</name>
<gene>
    <name evidence="3" type="ORF">HKI81_13125</name>
</gene>
<dbReference type="RefSeq" id="WP_170271763.1">
    <property type="nucleotide sequence ID" value="NZ_JABEQB010000056.1"/>
</dbReference>
<dbReference type="Pfam" id="PF12844">
    <property type="entry name" value="HTH_19"/>
    <property type="match status" value="1"/>
</dbReference>
<dbReference type="Proteomes" id="UP000529861">
    <property type="component" value="Unassembled WGS sequence"/>
</dbReference>
<dbReference type="PANTHER" id="PTHR46797">
    <property type="entry name" value="HTH-TYPE TRANSCRIPTIONAL REGULATOR"/>
    <property type="match status" value="1"/>
</dbReference>
<dbReference type="Gene3D" id="1.10.260.40">
    <property type="entry name" value="lambda repressor-like DNA-binding domains"/>
    <property type="match status" value="1"/>
</dbReference>
<proteinExistence type="predicted"/>
<dbReference type="PROSITE" id="PS50943">
    <property type="entry name" value="HTH_CROC1"/>
    <property type="match status" value="1"/>
</dbReference>
<dbReference type="PANTHER" id="PTHR46797:SF1">
    <property type="entry name" value="METHYLPHOSPHONATE SYNTHASE"/>
    <property type="match status" value="1"/>
</dbReference>
<dbReference type="AlphaFoldDB" id="A0A7Y2L966"/>
<dbReference type="InterPro" id="IPR010982">
    <property type="entry name" value="Lambda_DNA-bd_dom_sf"/>
</dbReference>
<dbReference type="CDD" id="cd00093">
    <property type="entry name" value="HTH_XRE"/>
    <property type="match status" value="1"/>
</dbReference>
<sequence>MTKLEFLRRTRGFTQREFAEKLGIHPTIISQIEKGFRKPYPKFLQKSAEILGVKVNDLIDEEGNLLLADEEFLTVPIRG</sequence>
<dbReference type="EMBL" id="JABEQB010000056">
    <property type="protein sequence ID" value="NNG68112.1"/>
    <property type="molecule type" value="Genomic_DNA"/>
</dbReference>
<comment type="caution">
    <text evidence="3">The sequence shown here is derived from an EMBL/GenBank/DDBJ whole genome shotgun (WGS) entry which is preliminary data.</text>
</comment>
<evidence type="ECO:0000259" key="2">
    <source>
        <dbReference type="PROSITE" id="PS50943"/>
    </source>
</evidence>
<feature type="domain" description="HTH cro/C1-type" evidence="2">
    <location>
        <begin position="4"/>
        <end position="58"/>
    </location>
</feature>
<evidence type="ECO:0000313" key="3">
    <source>
        <dbReference type="EMBL" id="NNG68112.1"/>
    </source>
</evidence>
<dbReference type="GO" id="GO:0003700">
    <property type="term" value="F:DNA-binding transcription factor activity"/>
    <property type="evidence" value="ECO:0007669"/>
    <property type="project" value="TreeGrafter"/>
</dbReference>
<organism evidence="3 4">
    <name type="scientific">Caldanaerobacter subterraneus</name>
    <dbReference type="NCBI Taxonomy" id="911092"/>
    <lineage>
        <taxon>Bacteria</taxon>
        <taxon>Bacillati</taxon>
        <taxon>Bacillota</taxon>
        <taxon>Clostridia</taxon>
        <taxon>Thermoanaerobacterales</taxon>
        <taxon>Thermoanaerobacteraceae</taxon>
        <taxon>Caldanaerobacter</taxon>
    </lineage>
</organism>